<evidence type="ECO:0000256" key="1">
    <source>
        <dbReference type="ARBA" id="ARBA00004496"/>
    </source>
</evidence>
<evidence type="ECO:0000256" key="2">
    <source>
        <dbReference type="ARBA" id="ARBA00022490"/>
    </source>
</evidence>
<keyword evidence="4 6" id="KW-0067">ATP-binding</keyword>
<dbReference type="GO" id="GO:0016787">
    <property type="term" value="F:hydrolase activity"/>
    <property type="evidence" value="ECO:0007669"/>
    <property type="project" value="UniProtKB-KW"/>
</dbReference>
<protein>
    <submittedName>
        <fullName evidence="10">Putative kinesin</fullName>
        <ecNumber evidence="10">3.6.1.3</ecNumber>
    </submittedName>
</protein>
<reference evidence="10 11" key="1">
    <citation type="journal article" date="2018" name="BMC Genomics">
        <title>Genomic comparison of Trypanosoma conorhini and Trypanosoma rangeli to Trypanosoma cruzi strains of high and low virulence.</title>
        <authorList>
            <person name="Bradwell K.R."/>
            <person name="Koparde V.N."/>
            <person name="Matveyev A.V."/>
            <person name="Serrano M.G."/>
            <person name="Alves J.M."/>
            <person name="Parikh H."/>
            <person name="Huang B."/>
            <person name="Lee V."/>
            <person name="Espinosa-Alvarez O."/>
            <person name="Ortiz P.A."/>
            <person name="Costa-Martins A.G."/>
            <person name="Teixeira M.M."/>
            <person name="Buck G.A."/>
        </authorList>
    </citation>
    <scope>NUCLEOTIDE SEQUENCE [LARGE SCALE GENOMIC DNA]</scope>
    <source>
        <strain evidence="10 11">AM80</strain>
    </source>
</reference>
<dbReference type="InterPro" id="IPR011993">
    <property type="entry name" value="PH-like_dom_sf"/>
</dbReference>
<dbReference type="VEuPathDB" id="TriTrypDB:TRSC58_02206"/>
<feature type="coiled-coil region" evidence="7">
    <location>
        <begin position="546"/>
        <end position="573"/>
    </location>
</feature>
<keyword evidence="6" id="KW-0505">Motor protein</keyword>
<dbReference type="GO" id="GO:0007018">
    <property type="term" value="P:microtubule-based movement"/>
    <property type="evidence" value="ECO:0007669"/>
    <property type="project" value="InterPro"/>
</dbReference>
<evidence type="ECO:0000256" key="4">
    <source>
        <dbReference type="ARBA" id="ARBA00022840"/>
    </source>
</evidence>
<dbReference type="EC" id="3.6.1.3" evidence="10"/>
<keyword evidence="3 6" id="KW-0547">Nucleotide-binding</keyword>
<evidence type="ECO:0000256" key="8">
    <source>
        <dbReference type="SAM" id="MobiDB-lite"/>
    </source>
</evidence>
<dbReference type="GO" id="GO:0003777">
    <property type="term" value="F:microtubule motor activity"/>
    <property type="evidence" value="ECO:0007669"/>
    <property type="project" value="InterPro"/>
</dbReference>
<sequence>MSSGSKRVTVGVRVRPKLDGTVNVLQTAERYEPMACSRCSETTLRIWDGRPTPDSRIFSFAYDAVFDEHAPQEEVYEEFVLEAVHDVLGGTNATILTYGQTGSGKTHTVLGKVRKNSPGDSIITSDTGILLRALQDILHYAASLKNKFHVVVGLSAVEVYLDEMRDLLAEERQPNVVHLALVRNVVRVSKVRYAPICCLEDGLRVFHQATARRTQRMTSANDMSSRSHAVFNVEVFQQPITTTSTRPLDLAAYIAMRDADQLAQVEGKSPKMPSHPLFPTASRPLLGEADAPVMHSKLALVDLAGSEKVRSSDAKGEGFDELKKINASLSALGNVVRSLHVGSRHIPYRDSKLTTVLHDSFAAAGARVVLIVTVSPTTLTVEETLSSMYFADKVKMMKPDPRSGAWSENDAVGEYFASLWKYETLLADVHIAEAMHAFTAPQVIRLVACDRSNVLYDPVFRVRKPECSIRKMAVDTMCEAFKANAMERAGSDVERQRLEVENQALQSELVTAWKTRWISASTSLKELLTRTVEEGSAEEAALRDEITVASAQLQDARLLRRELQQRYQSASARAEEAEPALAAVEAQLRGAEEAATADSVTASVGMGPGASPTSEQEEALWTRVSDLAAQAVQCAGMRYDWCLLMCETRQLAQELHQQRQQLLQQREIASQPQGVDDELLQMVRSKAGKAVATPSKREEQLWDNDPVMLGGHPVFNKYAVPRPRQYWQPQPSESEDAGKKRRGTLYDTPELLEDVVSFVKMGGGVTRYSRNGSPYHRLLYVDGKAGEEQLSWSTVGSLGSEGGVPLRTVTQILLGRRVTSSEPNSYYLSWGVEFRKKKSTKIVDFACDTVAEFEAWVMGLSQLTGVKPLFGEPLKLQPGTAAKEDALSDVQAAFCAEWHLPPAVFTEARRQIMHRRNRSRNSCFRLTPGELRYLVKLDIFRASAMWLYFFAEGIVVNPIEKLYCYVEVPEGSHTMLSRVKSVTNTGSCDGSSVKGISFSSDRKEDE</sequence>
<comment type="subcellular location">
    <subcellularLocation>
        <location evidence="1">Cytoplasm</location>
    </subcellularLocation>
</comment>
<dbReference type="GO" id="GO:0005524">
    <property type="term" value="F:ATP binding"/>
    <property type="evidence" value="ECO:0007669"/>
    <property type="project" value="UniProtKB-UniRule"/>
</dbReference>
<proteinExistence type="inferred from homology"/>
<dbReference type="PRINTS" id="PR00380">
    <property type="entry name" value="KINESINHEAVY"/>
</dbReference>
<dbReference type="InterPro" id="IPR027640">
    <property type="entry name" value="Kinesin-like_fam"/>
</dbReference>
<evidence type="ECO:0000256" key="7">
    <source>
        <dbReference type="SAM" id="Coils"/>
    </source>
</evidence>
<gene>
    <name evidence="10" type="ORF">TraAM80_05625</name>
</gene>
<dbReference type="Gene3D" id="2.30.29.30">
    <property type="entry name" value="Pleckstrin-homology domain (PH domain)/Phosphotyrosine-binding domain (PTB)"/>
    <property type="match status" value="1"/>
</dbReference>
<feature type="region of interest" description="Disordered" evidence="8">
    <location>
        <begin position="722"/>
        <end position="745"/>
    </location>
</feature>
<comment type="similarity">
    <text evidence="6">Belongs to the TRAFAC class myosin-kinesin ATPase superfamily. Kinesin family.</text>
</comment>
<dbReference type="RefSeq" id="XP_029237714.1">
    <property type="nucleotide sequence ID" value="XM_029382498.1"/>
</dbReference>
<organism evidence="10 11">
    <name type="scientific">Trypanosoma rangeli</name>
    <dbReference type="NCBI Taxonomy" id="5698"/>
    <lineage>
        <taxon>Eukaryota</taxon>
        <taxon>Discoba</taxon>
        <taxon>Euglenozoa</taxon>
        <taxon>Kinetoplastea</taxon>
        <taxon>Metakinetoplastina</taxon>
        <taxon>Trypanosomatida</taxon>
        <taxon>Trypanosomatidae</taxon>
        <taxon>Trypanosoma</taxon>
        <taxon>Herpetosoma</taxon>
    </lineage>
</organism>
<evidence type="ECO:0000256" key="5">
    <source>
        <dbReference type="ARBA" id="ARBA00023054"/>
    </source>
</evidence>
<dbReference type="InterPro" id="IPR036961">
    <property type="entry name" value="Kinesin_motor_dom_sf"/>
</dbReference>
<feature type="binding site" evidence="6">
    <location>
        <begin position="99"/>
        <end position="106"/>
    </location>
    <ligand>
        <name>ATP</name>
        <dbReference type="ChEBI" id="CHEBI:30616"/>
    </ligand>
</feature>
<dbReference type="GO" id="GO:0005737">
    <property type="term" value="C:cytoplasm"/>
    <property type="evidence" value="ECO:0007669"/>
    <property type="project" value="UniProtKB-SubCell"/>
</dbReference>
<dbReference type="PROSITE" id="PS00411">
    <property type="entry name" value="KINESIN_MOTOR_1"/>
    <property type="match status" value="1"/>
</dbReference>
<dbReference type="Pfam" id="PF00225">
    <property type="entry name" value="Kinesin"/>
    <property type="match status" value="1"/>
</dbReference>
<dbReference type="Proteomes" id="UP000283634">
    <property type="component" value="Unassembled WGS sequence"/>
</dbReference>
<dbReference type="AlphaFoldDB" id="A0A422NEF2"/>
<comment type="caution">
    <text evidence="10">The sequence shown here is derived from an EMBL/GenBank/DDBJ whole genome shotgun (WGS) entry which is preliminary data.</text>
</comment>
<accession>A0A422NEF2</accession>
<dbReference type="Gene3D" id="3.40.850.10">
    <property type="entry name" value="Kinesin motor domain"/>
    <property type="match status" value="1"/>
</dbReference>
<dbReference type="PROSITE" id="PS50067">
    <property type="entry name" value="KINESIN_MOTOR_2"/>
    <property type="match status" value="1"/>
</dbReference>
<dbReference type="OMA" id="YMDMGAS"/>
<evidence type="ECO:0000256" key="6">
    <source>
        <dbReference type="PROSITE-ProRule" id="PRU00283"/>
    </source>
</evidence>
<name>A0A422NEF2_TRYRA</name>
<dbReference type="InterPro" id="IPR019821">
    <property type="entry name" value="Kinesin_motor_CS"/>
</dbReference>
<dbReference type="PANTHER" id="PTHR47969">
    <property type="entry name" value="CHROMOSOME-ASSOCIATED KINESIN KIF4A-RELATED"/>
    <property type="match status" value="1"/>
</dbReference>
<dbReference type="InterPro" id="IPR027417">
    <property type="entry name" value="P-loop_NTPase"/>
</dbReference>
<feature type="domain" description="Kinesin motor" evidence="9">
    <location>
        <begin position="7"/>
        <end position="397"/>
    </location>
</feature>
<dbReference type="GO" id="GO:0051231">
    <property type="term" value="P:spindle elongation"/>
    <property type="evidence" value="ECO:0007669"/>
    <property type="project" value="TreeGrafter"/>
</dbReference>
<keyword evidence="10" id="KW-0378">Hydrolase</keyword>
<evidence type="ECO:0000259" key="9">
    <source>
        <dbReference type="PROSITE" id="PS50067"/>
    </source>
</evidence>
<dbReference type="SMART" id="SM00129">
    <property type="entry name" value="KISc"/>
    <property type="match status" value="1"/>
</dbReference>
<evidence type="ECO:0000313" key="10">
    <source>
        <dbReference type="EMBL" id="RNF03779.1"/>
    </source>
</evidence>
<dbReference type="GO" id="GO:0007052">
    <property type="term" value="P:mitotic spindle organization"/>
    <property type="evidence" value="ECO:0007669"/>
    <property type="project" value="TreeGrafter"/>
</dbReference>
<keyword evidence="2" id="KW-0963">Cytoplasm</keyword>
<dbReference type="GO" id="GO:0005875">
    <property type="term" value="C:microtubule associated complex"/>
    <property type="evidence" value="ECO:0007669"/>
    <property type="project" value="TreeGrafter"/>
</dbReference>
<feature type="region of interest" description="Disordered" evidence="8">
    <location>
        <begin position="592"/>
        <end position="616"/>
    </location>
</feature>
<dbReference type="EMBL" id="MKGL01000184">
    <property type="protein sequence ID" value="RNF03779.1"/>
    <property type="molecule type" value="Genomic_DNA"/>
</dbReference>
<evidence type="ECO:0000256" key="3">
    <source>
        <dbReference type="ARBA" id="ARBA00022741"/>
    </source>
</evidence>
<dbReference type="GeneID" id="40329558"/>
<evidence type="ECO:0000313" key="11">
    <source>
        <dbReference type="Proteomes" id="UP000283634"/>
    </source>
</evidence>
<dbReference type="PANTHER" id="PTHR47969:SF15">
    <property type="entry name" value="CHROMOSOME-ASSOCIATED KINESIN KIF4A-RELATED"/>
    <property type="match status" value="1"/>
</dbReference>
<dbReference type="InterPro" id="IPR001752">
    <property type="entry name" value="Kinesin_motor_dom"/>
</dbReference>
<keyword evidence="11" id="KW-1185">Reference proteome</keyword>
<dbReference type="SUPFAM" id="SSF52540">
    <property type="entry name" value="P-loop containing nucleoside triphosphate hydrolases"/>
    <property type="match status" value="1"/>
</dbReference>
<dbReference type="OrthoDB" id="264170at2759"/>
<keyword evidence="5 7" id="KW-0175">Coiled coil</keyword>
<dbReference type="GO" id="GO:0008017">
    <property type="term" value="F:microtubule binding"/>
    <property type="evidence" value="ECO:0007669"/>
    <property type="project" value="InterPro"/>
</dbReference>
<dbReference type="VEuPathDB" id="TriTrypDB:TRSC58_05038"/>